<dbReference type="UniPathway" id="UPA00340">
    <property type="reaction ID" value="UER00459"/>
</dbReference>
<dbReference type="PIRSF" id="PIRSF006107">
    <property type="entry name" value="PhpActrans_proteobac"/>
    <property type="match status" value="1"/>
</dbReference>
<dbReference type="PANTHER" id="PTHR43356">
    <property type="entry name" value="PHOSPHATE ACETYLTRANSFERASE"/>
    <property type="match status" value="1"/>
</dbReference>
<dbReference type="Pfam" id="PF13500">
    <property type="entry name" value="AAA_26"/>
    <property type="match status" value="1"/>
</dbReference>
<evidence type="ECO:0000256" key="9">
    <source>
        <dbReference type="ARBA" id="ARBA00022679"/>
    </source>
</evidence>
<dbReference type="InterPro" id="IPR004614">
    <property type="entry name" value="P_AcTrfase"/>
</dbReference>
<name>A0A1E5QN11_9CYAN</name>
<evidence type="ECO:0000256" key="1">
    <source>
        <dbReference type="ARBA" id="ARBA00000705"/>
    </source>
</evidence>
<evidence type="ECO:0000259" key="15">
    <source>
        <dbReference type="Pfam" id="PF07085"/>
    </source>
</evidence>
<evidence type="ECO:0000256" key="11">
    <source>
        <dbReference type="ARBA" id="ARBA00031108"/>
    </source>
</evidence>
<proteinExistence type="inferred from homology"/>
<dbReference type="SUPFAM" id="SSF75138">
    <property type="entry name" value="HprK N-terminal domain-like"/>
    <property type="match status" value="1"/>
</dbReference>
<dbReference type="InterPro" id="IPR028979">
    <property type="entry name" value="Ser_kin/Pase_Hpr-like_N_sf"/>
</dbReference>
<comment type="pathway">
    <text evidence="3 13">Metabolic intermediate biosynthesis; acetyl-CoA biosynthesis; acetyl-CoA from acetate: step 2/2.</text>
</comment>
<evidence type="ECO:0000259" key="14">
    <source>
        <dbReference type="Pfam" id="PF01515"/>
    </source>
</evidence>
<dbReference type="FunFam" id="3.40.50.10750:FF:000001">
    <property type="entry name" value="Phosphate acetyltransferase"/>
    <property type="match status" value="1"/>
</dbReference>
<evidence type="ECO:0000256" key="5">
    <source>
        <dbReference type="ARBA" id="ARBA00009786"/>
    </source>
</evidence>
<dbReference type="InterPro" id="IPR050500">
    <property type="entry name" value="Phos_Acetyltrans/Butyryltrans"/>
</dbReference>
<dbReference type="SUPFAM" id="SSF53659">
    <property type="entry name" value="Isocitrate/Isopropylmalate dehydrogenase-like"/>
    <property type="match status" value="1"/>
</dbReference>
<evidence type="ECO:0000256" key="12">
    <source>
        <dbReference type="ARBA" id="ARBA00049955"/>
    </source>
</evidence>
<dbReference type="SUPFAM" id="SSF52540">
    <property type="entry name" value="P-loop containing nucleoside triphosphate hydrolases"/>
    <property type="match status" value="1"/>
</dbReference>
<dbReference type="EC" id="2.3.1.8" evidence="6 13"/>
<dbReference type="STRING" id="1781255.BH720_05530"/>
<dbReference type="InterPro" id="IPR016475">
    <property type="entry name" value="P-Actrans_bac"/>
</dbReference>
<evidence type="ECO:0000256" key="7">
    <source>
        <dbReference type="ARBA" id="ARBA00021528"/>
    </source>
</evidence>
<dbReference type="AlphaFoldDB" id="A0A1E5QN11"/>
<evidence type="ECO:0000256" key="8">
    <source>
        <dbReference type="ARBA" id="ARBA00022490"/>
    </source>
</evidence>
<dbReference type="NCBIfam" id="NF007233">
    <property type="entry name" value="PRK09653.1"/>
    <property type="match status" value="1"/>
</dbReference>
<dbReference type="CDD" id="cd03109">
    <property type="entry name" value="DTBS"/>
    <property type="match status" value="1"/>
</dbReference>
<dbReference type="NCBIfam" id="TIGR00651">
    <property type="entry name" value="pta"/>
    <property type="match status" value="1"/>
</dbReference>
<keyword evidence="9 13" id="KW-0808">Transferase</keyword>
<dbReference type="Pfam" id="PF07085">
    <property type="entry name" value="DRTGG"/>
    <property type="match status" value="1"/>
</dbReference>
<evidence type="ECO:0000256" key="2">
    <source>
        <dbReference type="ARBA" id="ARBA00004496"/>
    </source>
</evidence>
<evidence type="ECO:0000313" key="16">
    <source>
        <dbReference type="EMBL" id="OEJ76018.1"/>
    </source>
</evidence>
<dbReference type="Gene3D" id="3.40.1390.20">
    <property type="entry name" value="HprK N-terminal domain-like"/>
    <property type="match status" value="1"/>
</dbReference>
<dbReference type="NCBIfam" id="NF004167">
    <property type="entry name" value="PRK05632.1"/>
    <property type="match status" value="1"/>
</dbReference>
<dbReference type="Gene3D" id="3.40.50.10750">
    <property type="entry name" value="Isocitrate/Isopropylmalate dehydrogenase-like"/>
    <property type="match status" value="1"/>
</dbReference>
<evidence type="ECO:0000256" key="4">
    <source>
        <dbReference type="ARBA" id="ARBA00008756"/>
    </source>
</evidence>
<dbReference type="InterPro" id="IPR002505">
    <property type="entry name" value="PTA_PTB"/>
</dbReference>
<evidence type="ECO:0000256" key="10">
    <source>
        <dbReference type="ARBA" id="ARBA00023315"/>
    </source>
</evidence>
<evidence type="ECO:0000256" key="3">
    <source>
        <dbReference type="ARBA" id="ARBA00004989"/>
    </source>
</evidence>
<comment type="similarity">
    <text evidence="5 13">In the N-terminal section; belongs to the CobB/CobQ family.</text>
</comment>
<gene>
    <name evidence="16" type="ORF">BH720_05530</name>
</gene>
<dbReference type="GO" id="GO:0005737">
    <property type="term" value="C:cytoplasm"/>
    <property type="evidence" value="ECO:0007669"/>
    <property type="project" value="UniProtKB-SubCell"/>
</dbReference>
<organism evidence="16">
    <name type="scientific">Desertifilum tharense IPPAS B-1220</name>
    <dbReference type="NCBI Taxonomy" id="1781255"/>
    <lineage>
        <taxon>Bacteria</taxon>
        <taxon>Bacillati</taxon>
        <taxon>Cyanobacteriota</taxon>
        <taxon>Cyanophyceae</taxon>
        <taxon>Desertifilales</taxon>
        <taxon>Desertifilaceae</taxon>
        <taxon>Desertifilum</taxon>
    </lineage>
</organism>
<dbReference type="Gene3D" id="3.40.50.300">
    <property type="entry name" value="P-loop containing nucleotide triphosphate hydrolases"/>
    <property type="match status" value="1"/>
</dbReference>
<keyword evidence="10 13" id="KW-0012">Acyltransferase</keyword>
<dbReference type="InterPro" id="IPR042113">
    <property type="entry name" value="P_AcTrfase_dom1"/>
</dbReference>
<comment type="catalytic activity">
    <reaction evidence="1 13">
        <text>acetyl-CoA + phosphate = acetyl phosphate + CoA</text>
        <dbReference type="Rhea" id="RHEA:19521"/>
        <dbReference type="ChEBI" id="CHEBI:22191"/>
        <dbReference type="ChEBI" id="CHEBI:43474"/>
        <dbReference type="ChEBI" id="CHEBI:57287"/>
        <dbReference type="ChEBI" id="CHEBI:57288"/>
        <dbReference type="EC" id="2.3.1.8"/>
    </reaction>
</comment>
<dbReference type="OrthoDB" id="9805787at2"/>
<reference evidence="16" key="1">
    <citation type="submission" date="2016-09" db="EMBL/GenBank/DDBJ databases">
        <title>Draft genome of thermotolerant cyanobacterium Desertifilum sp. strain IPPAS B-1220.</title>
        <authorList>
            <person name="Sinetova M.A."/>
            <person name="Bolakhan K."/>
            <person name="Zayadan B.K."/>
            <person name="Mironov K.S."/>
            <person name="Ustinova V."/>
            <person name="Kupriyanova E.V."/>
            <person name="Sidorov R.A."/>
            <person name="Skrypnik A.N."/>
            <person name="Gogoleva N.E."/>
            <person name="Gogolev Y.V."/>
            <person name="Los D.A."/>
        </authorList>
    </citation>
    <scope>NUCLEOTIDE SEQUENCE [LARGE SCALE GENOMIC DNA]</scope>
    <source>
        <strain evidence="16">IPPAS B-1220</strain>
    </source>
</reference>
<sequence length="708" mass="77938">MLQNLYIAAIAPNSGKSLIVLGLMELLSKRIGRLGFFRPVTRSENHRDNDIELIRSRYPLDVPYEAQYALTREELQHWVADGHYDEILKRIIEKYKALERHCDFIVCEGIDSSEIDSAFVDNFDTRVANHLSAPVLLVGNGQGNTPAEIVDTVRTEREAFMEADCAIAATIVNRVNSGLIETINAQLEAVWNYDDPVFTLPEDSAIARPTIQEIVRAISANWVYGEDSQLNREVRCYKVAAMQLPNFLHHLEEGSLIITPGDRADIVLGCLTALLSESCPNIAGIVLTGGLELAPSIQKLLQGFRWLHLPIVSVATNTYETATQISHVQAEITPDNPRKIASALGLFEAHIDTAKLQACIAVPRSERVTPLMFEYELIERAKMQKQRIVFPEGDEERILLASEILRRRGVAEIVLLGKEGEIREKIATLGLSLNGVQIIDPLRSPWHDEFATTYYNLRRHKGITEDCARDMMHDVSYFGTMMVYKDLADGMVSGAQHTTAHTIRPALEFIRTQPGTSIVSSVFLMCLADRVLVYGDCAVNPNPNTQQLADIAISSAATAQTFGVEPRIAMLSYSTGASGKGADVDKVREATQLVRELRPDLKIEGPIQYDAAVDSEVAHTKLPDSEVAGQATVFIFPDLNAGNNTYKAVQRSANAVAIGPLLQGLRKPVNDLSRGCTVTDIVNTVAITAIQAQKSDSLVGKRVGGKEC</sequence>
<dbReference type="InterPro" id="IPR010766">
    <property type="entry name" value="DRTGG"/>
</dbReference>
<evidence type="ECO:0000256" key="6">
    <source>
        <dbReference type="ARBA" id="ARBA00012707"/>
    </source>
</evidence>
<dbReference type="Gene3D" id="3.40.50.10950">
    <property type="match status" value="1"/>
</dbReference>
<feature type="domain" description="Phosphate acetyl/butaryl transferase" evidence="14">
    <location>
        <begin position="372"/>
        <end position="689"/>
    </location>
</feature>
<dbReference type="PANTHER" id="PTHR43356:SF3">
    <property type="entry name" value="PHOSPHATE ACETYLTRANSFERASE"/>
    <property type="match status" value="1"/>
</dbReference>
<dbReference type="Pfam" id="PF01515">
    <property type="entry name" value="PTA_PTB"/>
    <property type="match status" value="1"/>
</dbReference>
<feature type="domain" description="DRTGG" evidence="15">
    <location>
        <begin position="213"/>
        <end position="327"/>
    </location>
</feature>
<dbReference type="GO" id="GO:0006085">
    <property type="term" value="P:acetyl-CoA biosynthetic process"/>
    <property type="evidence" value="ECO:0007669"/>
    <property type="project" value="UniProtKB-UniPathway"/>
</dbReference>
<protein>
    <recommendedName>
        <fullName evidence="7 13">Phosphate acetyltransferase</fullName>
        <ecNumber evidence="6 13">2.3.1.8</ecNumber>
    </recommendedName>
    <alternativeName>
        <fullName evidence="11 13">Phosphotransacetylase</fullName>
    </alternativeName>
</protein>
<keyword evidence="8 13" id="KW-0963">Cytoplasm</keyword>
<comment type="domain">
    <text evidence="13">The N-terminal region seems to be important for proper quaternary structure. The C-terminal region contains the substrate-binding site.</text>
</comment>
<dbReference type="EMBL" id="MJGC01000041">
    <property type="protein sequence ID" value="OEJ76018.1"/>
    <property type="molecule type" value="Genomic_DNA"/>
</dbReference>
<dbReference type="GO" id="GO:0008959">
    <property type="term" value="F:phosphate acetyltransferase activity"/>
    <property type="evidence" value="ECO:0007669"/>
    <property type="project" value="UniProtKB-EC"/>
</dbReference>
<comment type="function">
    <text evidence="12 13">Involved in acetate metabolism.</text>
</comment>
<evidence type="ECO:0000256" key="13">
    <source>
        <dbReference type="PIRNR" id="PIRNR006107"/>
    </source>
</evidence>
<comment type="similarity">
    <text evidence="4 13">In the C-terminal section; belongs to the phosphate acetyltransferase and butyryltransferase family.</text>
</comment>
<comment type="subcellular location">
    <subcellularLocation>
        <location evidence="2 13">Cytoplasm</location>
    </subcellularLocation>
</comment>
<dbReference type="InterPro" id="IPR042112">
    <property type="entry name" value="P_AcTrfase_dom2"/>
</dbReference>
<accession>A0A1E5QN11</accession>
<dbReference type="InterPro" id="IPR027417">
    <property type="entry name" value="P-loop_NTPase"/>
</dbReference>
<comment type="caution">
    <text evidence="16">The sequence shown here is derived from an EMBL/GenBank/DDBJ whole genome shotgun (WGS) entry which is preliminary data.</text>
</comment>